<sequence length="277" mass="29782">MTVPALAAEAPATPLAPAFVRVTEVLPELRITEERPRRGPGWISAAGLAAGGAEFEAFLAAEDARIEEEYGRRARPDVVAAFALHRYAWQAAVLLTMPWFLLRRVPSVAPGDVSFHREGGRVTVRAGAFACLPDDPAAGHPGARVAGGEAALRKAVREAAVAHFGPLLAAFGPRMRRGPRALWGAVADELTEALWYLGGLLDEERRAVEEATALLPAGTRPFGRGAAFRELLSPRGEALLTRDRASCCFYYTLRPDDACLTCPRTCDSERVTRLTAG</sequence>
<accession>A0ABU2L2G5</accession>
<protein>
    <submittedName>
        <fullName evidence="2">(2Fe-2S)-binding protein</fullName>
    </submittedName>
</protein>
<dbReference type="Proteomes" id="UP001183388">
    <property type="component" value="Unassembled WGS sequence"/>
</dbReference>
<gene>
    <name evidence="2" type="ORF">RM780_02060</name>
</gene>
<evidence type="ECO:0000313" key="3">
    <source>
        <dbReference type="Proteomes" id="UP001183388"/>
    </source>
</evidence>
<reference evidence="3" key="1">
    <citation type="submission" date="2023-07" db="EMBL/GenBank/DDBJ databases">
        <title>30 novel species of actinomycetes from the DSMZ collection.</title>
        <authorList>
            <person name="Nouioui I."/>
        </authorList>
    </citation>
    <scope>NUCLEOTIDE SEQUENCE [LARGE SCALE GENOMIC DNA]</scope>
    <source>
        <strain evidence="3">DSM 44917</strain>
    </source>
</reference>
<dbReference type="EMBL" id="JAVREN010000002">
    <property type="protein sequence ID" value="MDT0305747.1"/>
    <property type="molecule type" value="Genomic_DNA"/>
</dbReference>
<keyword evidence="3" id="KW-1185">Reference proteome</keyword>
<comment type="caution">
    <text evidence="2">The sequence shown here is derived from an EMBL/GenBank/DDBJ whole genome shotgun (WGS) entry which is preliminary data.</text>
</comment>
<evidence type="ECO:0000259" key="1">
    <source>
        <dbReference type="Pfam" id="PF11575"/>
    </source>
</evidence>
<dbReference type="RefSeq" id="WP_311628654.1">
    <property type="nucleotide sequence ID" value="NZ_JAVREN010000002.1"/>
</dbReference>
<name>A0ABU2L2G5_9ACTN</name>
<dbReference type="Pfam" id="PF11575">
    <property type="entry name" value="FhuF_C"/>
    <property type="match status" value="1"/>
</dbReference>
<feature type="domain" description="Ferric siderophore reductase C-terminal" evidence="1">
    <location>
        <begin position="244"/>
        <end position="264"/>
    </location>
</feature>
<evidence type="ECO:0000313" key="2">
    <source>
        <dbReference type="EMBL" id="MDT0305747.1"/>
    </source>
</evidence>
<dbReference type="InterPro" id="IPR024726">
    <property type="entry name" value="FhuF_C"/>
</dbReference>
<organism evidence="2 3">
    <name type="scientific">Streptomyces boetiae</name>
    <dbReference type="NCBI Taxonomy" id="3075541"/>
    <lineage>
        <taxon>Bacteria</taxon>
        <taxon>Bacillati</taxon>
        <taxon>Actinomycetota</taxon>
        <taxon>Actinomycetes</taxon>
        <taxon>Kitasatosporales</taxon>
        <taxon>Streptomycetaceae</taxon>
        <taxon>Streptomyces</taxon>
    </lineage>
</organism>
<proteinExistence type="predicted"/>